<evidence type="ECO:0000256" key="1">
    <source>
        <dbReference type="SAM" id="MobiDB-lite"/>
    </source>
</evidence>
<keyword evidence="2" id="KW-0812">Transmembrane</keyword>
<reference evidence="3 4" key="1">
    <citation type="submission" date="2019-02" db="EMBL/GenBank/DDBJ databases">
        <title>Deep-cultivation of Planctomycetes and their phenomic and genomic characterization uncovers novel biology.</title>
        <authorList>
            <person name="Wiegand S."/>
            <person name="Jogler M."/>
            <person name="Boedeker C."/>
            <person name="Pinto D."/>
            <person name="Vollmers J."/>
            <person name="Rivas-Marin E."/>
            <person name="Kohn T."/>
            <person name="Peeters S.H."/>
            <person name="Heuer A."/>
            <person name="Rast P."/>
            <person name="Oberbeckmann S."/>
            <person name="Bunk B."/>
            <person name="Jeske O."/>
            <person name="Meyerdierks A."/>
            <person name="Storesund J.E."/>
            <person name="Kallscheuer N."/>
            <person name="Luecker S."/>
            <person name="Lage O.M."/>
            <person name="Pohl T."/>
            <person name="Merkel B.J."/>
            <person name="Hornburger P."/>
            <person name="Mueller R.-W."/>
            <person name="Bruemmer F."/>
            <person name="Labrenz M."/>
            <person name="Spormann A.M."/>
            <person name="Op den Camp H."/>
            <person name="Overmann J."/>
            <person name="Amann R."/>
            <person name="Jetten M.S.M."/>
            <person name="Mascher T."/>
            <person name="Medema M.H."/>
            <person name="Devos D.P."/>
            <person name="Kaster A.-K."/>
            <person name="Ovreas L."/>
            <person name="Rohde M."/>
            <person name="Galperin M.Y."/>
            <person name="Jogler C."/>
        </authorList>
    </citation>
    <scope>NUCLEOTIDE SEQUENCE [LARGE SCALE GENOMIC DNA]</scope>
    <source>
        <strain evidence="3 4">Pan216</strain>
    </source>
</reference>
<dbReference type="KEGG" id="knv:Pan216_13370"/>
<keyword evidence="2" id="KW-0472">Membrane</keyword>
<protein>
    <submittedName>
        <fullName evidence="3">Uncharacterized protein</fullName>
    </submittedName>
</protein>
<gene>
    <name evidence="3" type="ORF">Pan216_13370</name>
</gene>
<keyword evidence="4" id="KW-1185">Reference proteome</keyword>
<dbReference type="AlphaFoldDB" id="A0A518B0J9"/>
<name>A0A518B0J9_9BACT</name>
<evidence type="ECO:0000256" key="2">
    <source>
        <dbReference type="SAM" id="Phobius"/>
    </source>
</evidence>
<keyword evidence="2" id="KW-1133">Transmembrane helix</keyword>
<dbReference type="EMBL" id="CP036279">
    <property type="protein sequence ID" value="QDU60496.1"/>
    <property type="molecule type" value="Genomic_DNA"/>
</dbReference>
<sequence length="246" mass="26689">MMDDQTFESALNAWWDERDHLKDPSGLESLPEELRREIDRDPQRRDDALAWIGLARRVSSLPKPAVPGDFADRILAQLPTKAPRRRGPGTRRFVAVIGAVAAVAACLLVVVALTSSPDSAPSDVAVVPPETRPGDGPPETLEPEMLVVDLRQTGATYSKAFWELVESPLGTEDSSSATEREDDHPEATALFVAPGALDELLKETSGNAERVRAKMSQRLAPVRETTFSAFSFLGVGAPQVPEEPTI</sequence>
<feature type="transmembrane region" description="Helical" evidence="2">
    <location>
        <begin position="93"/>
        <end position="113"/>
    </location>
</feature>
<accession>A0A518B0J9</accession>
<proteinExistence type="predicted"/>
<feature type="region of interest" description="Disordered" evidence="1">
    <location>
        <begin position="117"/>
        <end position="141"/>
    </location>
</feature>
<evidence type="ECO:0000313" key="4">
    <source>
        <dbReference type="Proteomes" id="UP000317093"/>
    </source>
</evidence>
<organism evidence="3 4">
    <name type="scientific">Kolteria novifilia</name>
    <dbReference type="NCBI Taxonomy" id="2527975"/>
    <lineage>
        <taxon>Bacteria</taxon>
        <taxon>Pseudomonadati</taxon>
        <taxon>Planctomycetota</taxon>
        <taxon>Planctomycetia</taxon>
        <taxon>Kolteriales</taxon>
        <taxon>Kolteriaceae</taxon>
        <taxon>Kolteria</taxon>
    </lineage>
</organism>
<dbReference type="Proteomes" id="UP000317093">
    <property type="component" value="Chromosome"/>
</dbReference>
<dbReference type="RefSeq" id="WP_145256426.1">
    <property type="nucleotide sequence ID" value="NZ_CP036279.1"/>
</dbReference>
<evidence type="ECO:0000313" key="3">
    <source>
        <dbReference type="EMBL" id="QDU60496.1"/>
    </source>
</evidence>